<feature type="compositionally biased region" description="Basic residues" evidence="1">
    <location>
        <begin position="1"/>
        <end position="15"/>
    </location>
</feature>
<organism evidence="2 3">
    <name type="scientific">Lachnospira eligens</name>
    <dbReference type="NCBI Taxonomy" id="39485"/>
    <lineage>
        <taxon>Bacteria</taxon>
        <taxon>Bacillati</taxon>
        <taxon>Bacillota</taxon>
        <taxon>Clostridia</taxon>
        <taxon>Lachnospirales</taxon>
        <taxon>Lachnospiraceae</taxon>
        <taxon>Lachnospira</taxon>
    </lineage>
</organism>
<comment type="caution">
    <text evidence="2">The sequence shown here is derived from an EMBL/GenBank/DDBJ whole genome shotgun (WGS) entry which is preliminary data.</text>
</comment>
<proteinExistence type="predicted"/>
<gene>
    <name evidence="2" type="ORF">GKE48_09965</name>
</gene>
<protein>
    <submittedName>
        <fullName evidence="2">Uncharacterized protein</fullName>
    </submittedName>
</protein>
<name>A0A7C9H3D8_9FIRM</name>
<sequence>MNYRQWKKNYKKRHGYNPPLEADKRQRAKVLKKTMRNTSVTINDITAAVQNIGDAITRAIAGIYRGLSNGFRVAADAAQSVAERIERGSE</sequence>
<feature type="region of interest" description="Disordered" evidence="1">
    <location>
        <begin position="1"/>
        <end position="25"/>
    </location>
</feature>
<evidence type="ECO:0000256" key="1">
    <source>
        <dbReference type="SAM" id="MobiDB-lite"/>
    </source>
</evidence>
<accession>A0A7C9H3D8</accession>
<evidence type="ECO:0000313" key="2">
    <source>
        <dbReference type="EMBL" id="MSC57763.1"/>
    </source>
</evidence>
<dbReference type="Proteomes" id="UP000481964">
    <property type="component" value="Unassembled WGS sequence"/>
</dbReference>
<reference evidence="2 3" key="1">
    <citation type="journal article" date="2019" name="Nat. Med.">
        <title>A library of human gut bacterial isolates paired with longitudinal multiomics data enables mechanistic microbiome research.</title>
        <authorList>
            <person name="Poyet M."/>
            <person name="Groussin M."/>
            <person name="Gibbons S.M."/>
            <person name="Avila-Pacheco J."/>
            <person name="Jiang X."/>
            <person name="Kearney S.M."/>
            <person name="Perrotta A.R."/>
            <person name="Berdy B."/>
            <person name="Zhao S."/>
            <person name="Lieberman T.D."/>
            <person name="Swanson P.K."/>
            <person name="Smith M."/>
            <person name="Roesemann S."/>
            <person name="Alexander J.E."/>
            <person name="Rich S.A."/>
            <person name="Livny J."/>
            <person name="Vlamakis H."/>
            <person name="Clish C."/>
            <person name="Bullock K."/>
            <person name="Deik A."/>
            <person name="Scott J."/>
            <person name="Pierce K.A."/>
            <person name="Xavier R.J."/>
            <person name="Alm E.J."/>
        </authorList>
    </citation>
    <scope>NUCLEOTIDE SEQUENCE [LARGE SCALE GENOMIC DNA]</scope>
    <source>
        <strain evidence="2 3">BIOML-A1</strain>
    </source>
</reference>
<dbReference type="EMBL" id="WKRD01000007">
    <property type="protein sequence ID" value="MSC57763.1"/>
    <property type="molecule type" value="Genomic_DNA"/>
</dbReference>
<evidence type="ECO:0000313" key="3">
    <source>
        <dbReference type="Proteomes" id="UP000481964"/>
    </source>
</evidence>
<dbReference type="AlphaFoldDB" id="A0A7C9H3D8"/>
<dbReference type="RefSeq" id="WP_154301000.1">
    <property type="nucleotide sequence ID" value="NZ_WKRD01000007.1"/>
</dbReference>